<dbReference type="Pfam" id="PF19516">
    <property type="entry name" value="DUF6049"/>
    <property type="match status" value="1"/>
</dbReference>
<sequence length="721" mass="74768">MRHSEPRPSEAPSRLPALLTCTLLTATLVALVPVANAPVASAAPAPGASINVVIDSLAPLIATRSGDLRIAGRIVNIGSRTIEQVSLQATLSDDPLTERSQLGAIAIAPLDGGDAVPRSRAIDTVSHDMPGKLTPGEQESFWFSVPLRDTRLGAAGTYVVSVEASGVDVSISGSPVLLGVQRTFVPWFPKGSGVTPVGLTWLWPLTDWPARDADGVFLDDQTPAALTPGGRLAELVDVASERPSIVSWLVDPEILQAATQIARGYQVRRDGELVVGDHSADAKNWLASLKAALRGNAVHLLPYADIDASAARRSGLERDVVRAVTSAPDVAQAALGRSVGTVVEWAPVGRLDKQTSNLIASSGVDTVILSSTALPPDDEATSGGRTPSGIANFGTVVGNIDAVLVDQGLSAALGARQLTEAEIVLARQRFLAETALIAVEPDAKPNRILAAAPSDIRWHPAPSLVSALLRATEQAPWLRPASLEALRRAERVPRTRVPYGSDGISSELAGTYMAKVVAAQTRVDRLASILDDPATVAPAYLSSILRAQSTGWRSQPATGLALISDINIGITGRIAAVHVLSSGRVIFSGDSGRVPVTIANDGEQSVTIGVGLVGEPAARLESTPLTGITVDPGRKVSVDLSARVVGGEPLTVEVQLLTPSGAPYGVPGEISLVSTAYSRAAAWVMGAAFLAIAAFVVVGIGRRIRGSRRGGPGSPPEALAP</sequence>
<keyword evidence="1" id="KW-0472">Membrane</keyword>
<accession>A0A6J7DIH8</accession>
<protein>
    <submittedName>
        <fullName evidence="2">Unannotated protein</fullName>
    </submittedName>
</protein>
<dbReference type="InterPro" id="IPR046112">
    <property type="entry name" value="DUF6049"/>
</dbReference>
<evidence type="ECO:0000256" key="1">
    <source>
        <dbReference type="SAM" id="Phobius"/>
    </source>
</evidence>
<organism evidence="2">
    <name type="scientific">freshwater metagenome</name>
    <dbReference type="NCBI Taxonomy" id="449393"/>
    <lineage>
        <taxon>unclassified sequences</taxon>
        <taxon>metagenomes</taxon>
        <taxon>ecological metagenomes</taxon>
    </lineage>
</organism>
<keyword evidence="1" id="KW-1133">Transmembrane helix</keyword>
<name>A0A6J7DIH8_9ZZZZ</name>
<evidence type="ECO:0000313" key="2">
    <source>
        <dbReference type="EMBL" id="CAB4870792.1"/>
    </source>
</evidence>
<feature type="transmembrane region" description="Helical" evidence="1">
    <location>
        <begin position="680"/>
        <end position="700"/>
    </location>
</feature>
<keyword evidence="1" id="KW-0812">Transmembrane</keyword>
<dbReference type="EMBL" id="CAFBLS010000065">
    <property type="protein sequence ID" value="CAB4870792.1"/>
    <property type="molecule type" value="Genomic_DNA"/>
</dbReference>
<gene>
    <name evidence="2" type="ORF">UFOPK3402_00677</name>
</gene>
<reference evidence="2" key="1">
    <citation type="submission" date="2020-05" db="EMBL/GenBank/DDBJ databases">
        <authorList>
            <person name="Chiriac C."/>
            <person name="Salcher M."/>
            <person name="Ghai R."/>
            <person name="Kavagutti S V."/>
        </authorList>
    </citation>
    <scope>NUCLEOTIDE SEQUENCE</scope>
</reference>
<dbReference type="AlphaFoldDB" id="A0A6J7DIH8"/>
<proteinExistence type="predicted"/>